<keyword evidence="3" id="KW-0597">Phosphoprotein</keyword>
<dbReference type="InterPro" id="IPR000595">
    <property type="entry name" value="cNMP-bd_dom"/>
</dbReference>
<evidence type="ECO:0000256" key="2">
    <source>
        <dbReference type="ARBA" id="ARBA00012438"/>
    </source>
</evidence>
<dbReference type="SMART" id="SM00387">
    <property type="entry name" value="HATPase_c"/>
    <property type="match status" value="1"/>
</dbReference>
<evidence type="ECO:0000256" key="3">
    <source>
        <dbReference type="ARBA" id="ARBA00022553"/>
    </source>
</evidence>
<accession>A0ABR7PZW6</accession>
<dbReference type="SMART" id="SM00100">
    <property type="entry name" value="cNMP"/>
    <property type="match status" value="1"/>
</dbReference>
<dbReference type="InterPro" id="IPR003594">
    <property type="entry name" value="HATPase_dom"/>
</dbReference>
<feature type="domain" description="Histidine kinase" evidence="5">
    <location>
        <begin position="294"/>
        <end position="462"/>
    </location>
</feature>
<evidence type="ECO:0000259" key="5">
    <source>
        <dbReference type="PROSITE" id="PS50109"/>
    </source>
</evidence>
<dbReference type="SUPFAM" id="SSF51206">
    <property type="entry name" value="cAMP-binding domain-like"/>
    <property type="match status" value="1"/>
</dbReference>
<dbReference type="CDD" id="cd00038">
    <property type="entry name" value="CAP_ED"/>
    <property type="match status" value="1"/>
</dbReference>
<comment type="caution">
    <text evidence="6">The sequence shown here is derived from an EMBL/GenBank/DDBJ whole genome shotgun (WGS) entry which is preliminary data.</text>
</comment>
<dbReference type="InterPro" id="IPR004358">
    <property type="entry name" value="Sig_transdc_His_kin-like_C"/>
</dbReference>
<dbReference type="InterPro" id="IPR003661">
    <property type="entry name" value="HisK_dim/P_dom"/>
</dbReference>
<dbReference type="SUPFAM" id="SSF47384">
    <property type="entry name" value="Homodimeric domain of signal transducing histidine kinase"/>
    <property type="match status" value="1"/>
</dbReference>
<evidence type="ECO:0000313" key="7">
    <source>
        <dbReference type="Proteomes" id="UP000736373"/>
    </source>
</evidence>
<dbReference type="InterPro" id="IPR018488">
    <property type="entry name" value="cNMP-bd_CS"/>
</dbReference>
<dbReference type="EMBL" id="VZQQ01000067">
    <property type="protein sequence ID" value="MBC8751792.1"/>
    <property type="molecule type" value="Genomic_DNA"/>
</dbReference>
<dbReference type="InterPro" id="IPR018490">
    <property type="entry name" value="cNMP-bd_dom_sf"/>
</dbReference>
<evidence type="ECO:0000313" key="6">
    <source>
        <dbReference type="EMBL" id="MBC8751792.1"/>
    </source>
</evidence>
<sequence length="481" mass="52169">MIDLEKLGMMPVFAELTRERLQWLRDNLAESAVKAGEVLIDEGEMCTSLLLLLNGELTSTRRAEGHLPSERYMAPEVFGTPCLVAAIPYPSTLQAATDCDIAWLAEPAFRELFMSSGPFNQAVARVMADWLTTLEAAGQNREKLAALGKLAAGLAHELNNPVSAVIRALDCMLDGLDALEDASLALGRSALPRDALDALRILARSKGVQTGMTGANSLRQSEAEAQLGDWLGAHRVTRPWLAAPCLVAHGIGVDDLMRLASSLNAKQFDAGIRWTLEALELHSLMQEAMRGSARIADIVRATKAYSYMDQAPQQEVDVHDGIEDTLIVMAHELKRGVTVTRDYDRGLPRLQVYGSELNQVWTRIVENAIDAMNGQGELTIRTRRGTDCAVVEISDNGPGIAPQAVPHLFEPFFTSKPANKGHARGLGLHIAHRIVVHRHGGTIQVDSRPGQTTFRVTLPLGGMATTPVTGRIGSNRSNNSS</sequence>
<dbReference type="PROSITE" id="PS50109">
    <property type="entry name" value="HIS_KIN"/>
    <property type="match status" value="1"/>
</dbReference>
<dbReference type="InterPro" id="IPR005467">
    <property type="entry name" value="His_kinase_dom"/>
</dbReference>
<dbReference type="InterPro" id="IPR014710">
    <property type="entry name" value="RmlC-like_jellyroll"/>
</dbReference>
<dbReference type="PROSITE" id="PS00888">
    <property type="entry name" value="CNMP_BINDING_1"/>
    <property type="match status" value="1"/>
</dbReference>
<dbReference type="Pfam" id="PF02518">
    <property type="entry name" value="HATPase_c"/>
    <property type="match status" value="1"/>
</dbReference>
<feature type="domain" description="Cyclic nucleotide-binding" evidence="4">
    <location>
        <begin position="12"/>
        <end position="116"/>
    </location>
</feature>
<reference evidence="6 7" key="1">
    <citation type="submission" date="2019-09" db="EMBL/GenBank/DDBJ databases">
        <title>Paraburkholderia podalyriae sp. nov., A South African Podalyria-associated rhizobium.</title>
        <authorList>
            <person name="Mavima L."/>
            <person name="Beukes C.W."/>
            <person name="Palmer M."/>
            <person name="De Meyer S.E."/>
            <person name="James E.K."/>
            <person name="Maluk M."/>
            <person name="Avontuur J.R."/>
            <person name="Chan W.Y."/>
            <person name="Venter S.N."/>
            <person name="Steenkamp E.T."/>
        </authorList>
    </citation>
    <scope>NUCLEOTIDE SEQUENCE [LARGE SCALE GENOMIC DNA]</scope>
    <source>
        <strain evidence="6 7">WC7.3b</strain>
    </source>
</reference>
<dbReference type="Gene3D" id="3.30.565.10">
    <property type="entry name" value="Histidine kinase-like ATPase, C-terminal domain"/>
    <property type="match status" value="1"/>
</dbReference>
<organism evidence="6 7">
    <name type="scientific">Paraburkholderia podalyriae</name>
    <dbReference type="NCBI Taxonomy" id="1938811"/>
    <lineage>
        <taxon>Bacteria</taxon>
        <taxon>Pseudomonadati</taxon>
        <taxon>Pseudomonadota</taxon>
        <taxon>Betaproteobacteria</taxon>
        <taxon>Burkholderiales</taxon>
        <taxon>Burkholderiaceae</taxon>
        <taxon>Paraburkholderia</taxon>
    </lineage>
</organism>
<dbReference type="PANTHER" id="PTHR43065">
    <property type="entry name" value="SENSOR HISTIDINE KINASE"/>
    <property type="match status" value="1"/>
</dbReference>
<keyword evidence="7" id="KW-1185">Reference proteome</keyword>
<dbReference type="SUPFAM" id="SSF55874">
    <property type="entry name" value="ATPase domain of HSP90 chaperone/DNA topoisomerase II/histidine kinase"/>
    <property type="match status" value="1"/>
</dbReference>
<dbReference type="PROSITE" id="PS50042">
    <property type="entry name" value="CNMP_BINDING_3"/>
    <property type="match status" value="1"/>
</dbReference>
<name>A0ABR7PZW6_9BURK</name>
<dbReference type="RefSeq" id="WP_187638699.1">
    <property type="nucleotide sequence ID" value="NZ_VZQQ01000067.1"/>
</dbReference>
<dbReference type="InterPro" id="IPR036890">
    <property type="entry name" value="HATPase_C_sf"/>
</dbReference>
<dbReference type="PANTHER" id="PTHR43065:SF48">
    <property type="entry name" value="HISTIDINE KINASE"/>
    <property type="match status" value="1"/>
</dbReference>
<proteinExistence type="predicted"/>
<dbReference type="Pfam" id="PF00027">
    <property type="entry name" value="cNMP_binding"/>
    <property type="match status" value="1"/>
</dbReference>
<dbReference type="CDD" id="cd00082">
    <property type="entry name" value="HisKA"/>
    <property type="match status" value="1"/>
</dbReference>
<comment type="catalytic activity">
    <reaction evidence="1">
        <text>ATP + protein L-histidine = ADP + protein N-phospho-L-histidine.</text>
        <dbReference type="EC" id="2.7.13.3"/>
    </reaction>
</comment>
<evidence type="ECO:0000259" key="4">
    <source>
        <dbReference type="PROSITE" id="PS50042"/>
    </source>
</evidence>
<gene>
    <name evidence="6" type="ORF">F6X42_36455</name>
</gene>
<dbReference type="EC" id="2.7.13.3" evidence="2"/>
<dbReference type="Gene3D" id="1.10.287.130">
    <property type="match status" value="1"/>
</dbReference>
<dbReference type="InterPro" id="IPR036097">
    <property type="entry name" value="HisK_dim/P_sf"/>
</dbReference>
<protein>
    <recommendedName>
        <fullName evidence="2">histidine kinase</fullName>
        <ecNumber evidence="2">2.7.13.3</ecNumber>
    </recommendedName>
</protein>
<evidence type="ECO:0000256" key="1">
    <source>
        <dbReference type="ARBA" id="ARBA00000085"/>
    </source>
</evidence>
<dbReference type="Gene3D" id="2.60.120.10">
    <property type="entry name" value="Jelly Rolls"/>
    <property type="match status" value="1"/>
</dbReference>
<dbReference type="Proteomes" id="UP000736373">
    <property type="component" value="Unassembled WGS sequence"/>
</dbReference>
<dbReference type="PRINTS" id="PR00344">
    <property type="entry name" value="BCTRLSENSOR"/>
</dbReference>